<dbReference type="Proteomes" id="UP000216225">
    <property type="component" value="Unassembled WGS sequence"/>
</dbReference>
<keyword evidence="2" id="KW-0472">Membrane</keyword>
<dbReference type="EMBL" id="NKDB02000002">
    <property type="protein sequence ID" value="RKJ96319.1"/>
    <property type="molecule type" value="Genomic_DNA"/>
</dbReference>
<comment type="caution">
    <text evidence="3">The sequence shown here is derived from an EMBL/GenBank/DDBJ whole genome shotgun (WGS) entry which is preliminary data.</text>
</comment>
<evidence type="ECO:0000313" key="3">
    <source>
        <dbReference type="EMBL" id="RKJ96319.1"/>
    </source>
</evidence>
<protein>
    <recommendedName>
        <fullName evidence="5">Toxin CptA</fullName>
    </recommendedName>
</protein>
<feature type="transmembrane region" description="Helical" evidence="2">
    <location>
        <begin position="20"/>
        <end position="40"/>
    </location>
</feature>
<name>A0A3R7ED80_9BURK</name>
<evidence type="ECO:0000256" key="2">
    <source>
        <dbReference type="SAM" id="Phobius"/>
    </source>
</evidence>
<gene>
    <name evidence="3" type="ORF">CE154_009745</name>
</gene>
<feature type="compositionally biased region" description="Low complexity" evidence="1">
    <location>
        <begin position="152"/>
        <end position="164"/>
    </location>
</feature>
<accession>A0A3R7ED80</accession>
<sequence>MRAPPHAPAVRYPCGRSPAVGWALAIVAATGLAGMAAWLALGTADADVAAKAAAGLGLWLSCAAAAWFWWRRMPMGHLAWDGGQWLLDCGAPGPGPVQGRPHVHLDLQGCLLLSVRPLRGRPSWLWLERRSDPVQWAALRRAVYSPARSKAPDPAEATDAAPPALDGGMTTKT</sequence>
<proteinExistence type="predicted"/>
<keyword evidence="2" id="KW-0812">Transmembrane</keyword>
<dbReference type="AlphaFoldDB" id="A0A3R7ED80"/>
<feature type="transmembrane region" description="Helical" evidence="2">
    <location>
        <begin position="52"/>
        <end position="70"/>
    </location>
</feature>
<feature type="region of interest" description="Disordered" evidence="1">
    <location>
        <begin position="147"/>
        <end position="173"/>
    </location>
</feature>
<keyword evidence="2" id="KW-1133">Transmembrane helix</keyword>
<reference evidence="3 4" key="1">
    <citation type="submission" date="2018-09" db="EMBL/GenBank/DDBJ databases">
        <title>Genome comparison of Alicycliphilus sp. BQ1, a polyurethanolytic bacterium, with its closest phylogenetic relatives Alicycliphilus denitrificans BC and K601, unable to attack polyurethane.</title>
        <authorList>
            <person name="Loza-Tavera H."/>
            <person name="Lozano L."/>
            <person name="Cevallos M."/>
            <person name="Maya-Lucas O."/>
            <person name="Garcia-Mena J."/>
            <person name="Hernandez J."/>
        </authorList>
    </citation>
    <scope>NUCLEOTIDE SEQUENCE [LARGE SCALE GENOMIC DNA]</scope>
    <source>
        <strain evidence="3 4">BQ1</strain>
    </source>
</reference>
<organism evidence="3 4">
    <name type="scientific">Alicycliphilus denitrificans</name>
    <dbReference type="NCBI Taxonomy" id="179636"/>
    <lineage>
        <taxon>Bacteria</taxon>
        <taxon>Pseudomonadati</taxon>
        <taxon>Pseudomonadota</taxon>
        <taxon>Betaproteobacteria</taxon>
        <taxon>Burkholderiales</taxon>
        <taxon>Comamonadaceae</taxon>
        <taxon>Alicycliphilus</taxon>
    </lineage>
</organism>
<evidence type="ECO:0000313" key="4">
    <source>
        <dbReference type="Proteomes" id="UP000216225"/>
    </source>
</evidence>
<evidence type="ECO:0008006" key="5">
    <source>
        <dbReference type="Google" id="ProtNLM"/>
    </source>
</evidence>
<evidence type="ECO:0000256" key="1">
    <source>
        <dbReference type="SAM" id="MobiDB-lite"/>
    </source>
</evidence>